<evidence type="ECO:0000256" key="4">
    <source>
        <dbReference type="ARBA" id="ARBA00022729"/>
    </source>
</evidence>
<dbReference type="GO" id="GO:0030288">
    <property type="term" value="C:outer membrane-bounded periplasmic space"/>
    <property type="evidence" value="ECO:0007669"/>
    <property type="project" value="UniProtKB-ARBA"/>
</dbReference>
<dbReference type="GO" id="GO:0015833">
    <property type="term" value="P:peptide transport"/>
    <property type="evidence" value="ECO:0007669"/>
    <property type="project" value="TreeGrafter"/>
</dbReference>
<dbReference type="PANTHER" id="PTHR30290:SF9">
    <property type="entry name" value="OLIGOPEPTIDE-BINDING PROTEIN APPA"/>
    <property type="match status" value="1"/>
</dbReference>
<keyword evidence="8" id="KW-1185">Reference proteome</keyword>
<dbReference type="InterPro" id="IPR039424">
    <property type="entry name" value="SBP_5"/>
</dbReference>
<name>A0A7W9S5W7_9HYPH</name>
<dbReference type="EMBL" id="JACHEU010000003">
    <property type="protein sequence ID" value="MBB6013919.1"/>
    <property type="molecule type" value="Genomic_DNA"/>
</dbReference>
<evidence type="ECO:0000313" key="8">
    <source>
        <dbReference type="Proteomes" id="UP000533306"/>
    </source>
</evidence>
<organism evidence="7 8">
    <name type="scientific">Aquamicrobium lusatiense</name>
    <dbReference type="NCBI Taxonomy" id="89772"/>
    <lineage>
        <taxon>Bacteria</taxon>
        <taxon>Pseudomonadati</taxon>
        <taxon>Pseudomonadota</taxon>
        <taxon>Alphaproteobacteria</taxon>
        <taxon>Hyphomicrobiales</taxon>
        <taxon>Phyllobacteriaceae</taxon>
        <taxon>Aquamicrobium</taxon>
    </lineage>
</organism>
<dbReference type="PIRSF" id="PIRSF002741">
    <property type="entry name" value="MppA"/>
    <property type="match status" value="1"/>
</dbReference>
<comment type="caution">
    <text evidence="7">The sequence shown here is derived from an EMBL/GenBank/DDBJ whole genome shotgun (WGS) entry which is preliminary data.</text>
</comment>
<protein>
    <submittedName>
        <fullName evidence="7">Peptide/nickel transport system substrate-binding protein</fullName>
    </submittedName>
</protein>
<evidence type="ECO:0000259" key="6">
    <source>
        <dbReference type="Pfam" id="PF00496"/>
    </source>
</evidence>
<dbReference type="Gene3D" id="3.10.105.10">
    <property type="entry name" value="Dipeptide-binding Protein, Domain 3"/>
    <property type="match status" value="1"/>
</dbReference>
<dbReference type="GO" id="GO:1904680">
    <property type="term" value="F:peptide transmembrane transporter activity"/>
    <property type="evidence" value="ECO:0007669"/>
    <property type="project" value="TreeGrafter"/>
</dbReference>
<evidence type="ECO:0000256" key="5">
    <source>
        <dbReference type="SAM" id="SignalP"/>
    </source>
</evidence>
<dbReference type="InterPro" id="IPR030678">
    <property type="entry name" value="Peptide/Ni-bd"/>
</dbReference>
<dbReference type="Gene3D" id="3.90.76.10">
    <property type="entry name" value="Dipeptide-binding Protein, Domain 1"/>
    <property type="match status" value="1"/>
</dbReference>
<dbReference type="Gene3D" id="3.40.190.10">
    <property type="entry name" value="Periplasmic binding protein-like II"/>
    <property type="match status" value="1"/>
</dbReference>
<dbReference type="AlphaFoldDB" id="A0A7W9S5W7"/>
<evidence type="ECO:0000256" key="3">
    <source>
        <dbReference type="ARBA" id="ARBA00022448"/>
    </source>
</evidence>
<sequence>MNRRDVIRILGSAVALPALPAFAQSGNNQLRVLFSQIIPDINPYMNLQRTGLTVSHHVWDTLVHRNSSTYEHEPLLAKSWEWISPTVLELKLRDDVIFHNGDKFSADDVVFTVNKVSHPDAKVSVPSNVRWMAGAEKVSDHVVRINLKYPLPAALDYLALAVPILPKAYMEAVGDTKFSQEPIGCGPYRLTRVEPGVAADMELFDGYYEGSAKGRPAIGRISLKFVTDAGTQLTELLSGNADWIWDVSNDQIENLARVPRFNVLRTPSMRIAYLRMDAAGVTGKDNPLTNIKVRQAIFHAIDRPTLARQLISPAAEVPRATCFPLQKGCNTDDAVDYPYDPDKARALLAEAGYPDGFSTKLVSFLSPNILAAIQGFLGKVGIKLEVEFLLAAAAIQKNAQGETPLYLASWGSYSVMDVSASLNKLFSGDPDDYARDEEILKYLTEAKGAIDDDERAALYSKVLNRAMEMAYIVPLYTSVMNYAFSADLEFQAQPDELPRFYEAKWK</sequence>
<dbReference type="SUPFAM" id="SSF53850">
    <property type="entry name" value="Periplasmic binding protein-like II"/>
    <property type="match status" value="1"/>
</dbReference>
<comment type="subcellular location">
    <subcellularLocation>
        <location evidence="1">Periplasm</location>
    </subcellularLocation>
</comment>
<reference evidence="7 8" key="1">
    <citation type="submission" date="2020-08" db="EMBL/GenBank/DDBJ databases">
        <title>Genomic Encyclopedia of Type Strains, Phase IV (KMG-IV): sequencing the most valuable type-strain genomes for metagenomic binning, comparative biology and taxonomic classification.</title>
        <authorList>
            <person name="Goeker M."/>
        </authorList>
    </citation>
    <scope>NUCLEOTIDE SEQUENCE [LARGE SCALE GENOMIC DNA]</scope>
    <source>
        <strain evidence="7 8">DSM 11099</strain>
    </source>
</reference>
<dbReference type="CDD" id="cd08515">
    <property type="entry name" value="PBP2_NikA_DppA_OppA_like_10"/>
    <property type="match status" value="1"/>
</dbReference>
<keyword evidence="4 5" id="KW-0732">Signal</keyword>
<evidence type="ECO:0000313" key="7">
    <source>
        <dbReference type="EMBL" id="MBB6013919.1"/>
    </source>
</evidence>
<feature type="signal peptide" evidence="5">
    <location>
        <begin position="1"/>
        <end position="23"/>
    </location>
</feature>
<dbReference type="Pfam" id="PF00496">
    <property type="entry name" value="SBP_bac_5"/>
    <property type="match status" value="1"/>
</dbReference>
<evidence type="ECO:0000256" key="1">
    <source>
        <dbReference type="ARBA" id="ARBA00004418"/>
    </source>
</evidence>
<feature type="chain" id="PRO_5031128602" evidence="5">
    <location>
        <begin position="24"/>
        <end position="506"/>
    </location>
</feature>
<accession>A0A7W9S5W7</accession>
<feature type="domain" description="Solute-binding protein family 5" evidence="6">
    <location>
        <begin position="73"/>
        <end position="430"/>
    </location>
</feature>
<gene>
    <name evidence="7" type="ORF">HNR59_003313</name>
</gene>
<keyword evidence="3" id="KW-0813">Transport</keyword>
<dbReference type="InterPro" id="IPR000914">
    <property type="entry name" value="SBP_5_dom"/>
</dbReference>
<evidence type="ECO:0000256" key="2">
    <source>
        <dbReference type="ARBA" id="ARBA00005695"/>
    </source>
</evidence>
<dbReference type="GO" id="GO:0043190">
    <property type="term" value="C:ATP-binding cassette (ABC) transporter complex"/>
    <property type="evidence" value="ECO:0007669"/>
    <property type="project" value="InterPro"/>
</dbReference>
<dbReference type="PANTHER" id="PTHR30290">
    <property type="entry name" value="PERIPLASMIC BINDING COMPONENT OF ABC TRANSPORTER"/>
    <property type="match status" value="1"/>
</dbReference>
<proteinExistence type="inferred from homology"/>
<comment type="similarity">
    <text evidence="2">Belongs to the bacterial solute-binding protein 5 family.</text>
</comment>
<dbReference type="RefSeq" id="WP_183832108.1">
    <property type="nucleotide sequence ID" value="NZ_JACHEU010000003.1"/>
</dbReference>
<dbReference type="Proteomes" id="UP000533306">
    <property type="component" value="Unassembled WGS sequence"/>
</dbReference>